<dbReference type="PROSITE" id="PS51257">
    <property type="entry name" value="PROKAR_LIPOPROTEIN"/>
    <property type="match status" value="1"/>
</dbReference>
<protein>
    <recommendedName>
        <fullName evidence="1">RmlD-like substrate binding domain-containing protein</fullName>
    </recommendedName>
</protein>
<feature type="non-terminal residue" evidence="2">
    <location>
        <position position="260"/>
    </location>
</feature>
<dbReference type="PANTHER" id="PTHR43242">
    <property type="entry name" value="NAD(P)-BINDING ROSSMANN-FOLD SUPERFAMILY PROTEIN"/>
    <property type="match status" value="1"/>
</dbReference>
<name>X1H793_9ZZZZ</name>
<dbReference type="Gene3D" id="3.90.25.10">
    <property type="entry name" value="UDP-galactose 4-epimerase, domain 1"/>
    <property type="match status" value="1"/>
</dbReference>
<gene>
    <name evidence="2" type="ORF">S03H2_32040</name>
</gene>
<dbReference type="PANTHER" id="PTHR43242:SF1">
    <property type="entry name" value="NAD(P)-BINDING ROSSMANN-FOLD SUPERFAMILY PROTEIN"/>
    <property type="match status" value="1"/>
</dbReference>
<organism evidence="2">
    <name type="scientific">marine sediment metagenome</name>
    <dbReference type="NCBI Taxonomy" id="412755"/>
    <lineage>
        <taxon>unclassified sequences</taxon>
        <taxon>metagenomes</taxon>
        <taxon>ecological metagenomes</taxon>
    </lineage>
</organism>
<comment type="caution">
    <text evidence="2">The sequence shown here is derived from an EMBL/GenBank/DDBJ whole genome shotgun (WGS) entry which is preliminary data.</text>
</comment>
<accession>X1H793</accession>
<feature type="domain" description="RmlD-like substrate binding" evidence="1">
    <location>
        <begin position="3"/>
        <end position="256"/>
    </location>
</feature>
<dbReference type="CDD" id="cd05254">
    <property type="entry name" value="dTDP_HR_like_SDR_e"/>
    <property type="match status" value="1"/>
</dbReference>
<proteinExistence type="predicted"/>
<dbReference type="AlphaFoldDB" id="X1H793"/>
<evidence type="ECO:0000259" key="1">
    <source>
        <dbReference type="Pfam" id="PF04321"/>
    </source>
</evidence>
<dbReference type="EMBL" id="BARU01019457">
    <property type="protein sequence ID" value="GAH52935.1"/>
    <property type="molecule type" value="Genomic_DNA"/>
</dbReference>
<dbReference type="InterPro" id="IPR029903">
    <property type="entry name" value="RmlD-like-bd"/>
</dbReference>
<dbReference type="Pfam" id="PF04321">
    <property type="entry name" value="RmlD_sub_bind"/>
    <property type="match status" value="1"/>
</dbReference>
<reference evidence="2" key="1">
    <citation type="journal article" date="2014" name="Front. Microbiol.">
        <title>High frequency of phylogenetically diverse reductive dehalogenase-homologous genes in deep subseafloor sedimentary metagenomes.</title>
        <authorList>
            <person name="Kawai M."/>
            <person name="Futagami T."/>
            <person name="Toyoda A."/>
            <person name="Takaki Y."/>
            <person name="Nishi S."/>
            <person name="Hori S."/>
            <person name="Arai W."/>
            <person name="Tsubouchi T."/>
            <person name="Morono Y."/>
            <person name="Uchiyama I."/>
            <person name="Ito T."/>
            <person name="Fujiyama A."/>
            <person name="Inagaki F."/>
            <person name="Takami H."/>
        </authorList>
    </citation>
    <scope>NUCLEOTIDE SEQUENCE</scope>
    <source>
        <strain evidence="2">Expedition CK06-06</strain>
    </source>
</reference>
<dbReference type="InterPro" id="IPR036291">
    <property type="entry name" value="NAD(P)-bd_dom_sf"/>
</dbReference>
<dbReference type="Gene3D" id="3.40.50.720">
    <property type="entry name" value="NAD(P)-binding Rossmann-like Domain"/>
    <property type="match status" value="1"/>
</dbReference>
<dbReference type="SUPFAM" id="SSF51735">
    <property type="entry name" value="NAD(P)-binding Rossmann-fold domains"/>
    <property type="match status" value="1"/>
</dbReference>
<sequence>MKRMLITGASGMLGACLVKLWSNKYNIFATSRSSFSGNTAKNYKIFDLKSENYGKLIEWAHPEIIIHCAAITNVDYCEENPKKAMIINGESVRKLIDSAPNAKLIFISTDAVFPCQTHLTNENFPTGPENNYGRSKEYGESFIKNSLKNSCIVRTTIVGKNINTYKQGFVEWIINSIKRGNHITLFNDVFFTPISIWHLADELEWIINNDVPKILHVSGSEITTKYEFAYRLCKKMGLDTLLTKSGNIGDVKFKAKRAKD</sequence>
<evidence type="ECO:0000313" key="2">
    <source>
        <dbReference type="EMBL" id="GAH52935.1"/>
    </source>
</evidence>